<dbReference type="Pfam" id="PF06985">
    <property type="entry name" value="HET"/>
    <property type="match status" value="1"/>
</dbReference>
<gene>
    <name evidence="2" type="ORF">G7Y89_g5195</name>
</gene>
<evidence type="ECO:0000259" key="1">
    <source>
        <dbReference type="Pfam" id="PF06985"/>
    </source>
</evidence>
<dbReference type="Proteomes" id="UP000566819">
    <property type="component" value="Unassembled WGS sequence"/>
</dbReference>
<dbReference type="EMBL" id="JAAMPI010000305">
    <property type="protein sequence ID" value="KAF4632927.1"/>
    <property type="molecule type" value="Genomic_DNA"/>
</dbReference>
<feature type="domain" description="Heterokaryon incompatibility" evidence="1">
    <location>
        <begin position="139"/>
        <end position="198"/>
    </location>
</feature>
<proteinExistence type="predicted"/>
<reference evidence="2 3" key="1">
    <citation type="submission" date="2020-03" db="EMBL/GenBank/DDBJ databases">
        <title>Draft Genome Sequence of Cudoniella acicularis.</title>
        <authorList>
            <person name="Buettner E."/>
            <person name="Kellner H."/>
        </authorList>
    </citation>
    <scope>NUCLEOTIDE SEQUENCE [LARGE SCALE GENOMIC DNA]</scope>
    <source>
        <strain evidence="2 3">DSM 108380</strain>
    </source>
</reference>
<dbReference type="PANTHER" id="PTHR33112:SF16">
    <property type="entry name" value="HETEROKARYON INCOMPATIBILITY DOMAIN-CONTAINING PROTEIN"/>
    <property type="match status" value="1"/>
</dbReference>
<accession>A0A8H4RMX6</accession>
<dbReference type="InterPro" id="IPR010730">
    <property type="entry name" value="HET"/>
</dbReference>
<dbReference type="OrthoDB" id="5125733at2759"/>
<name>A0A8H4RMX6_9HELO</name>
<sequence length="198" mass="22653">MAQNSQSPLCSACKQTTFEMLLAGFEHPLTYAQTLKLQTHKSRYDVDKDYDSVTLQLAELSVVRRHFARGVLVESMEPPPEHFQWEPDNILCNVVDLSGEAFDDNGDGEALPSRLIDVGSLECAALPRLVETRSLRGRYFTLSHRWGDSLEYRTTKETLKEYKGMLPLDLMPQSFRDAMEVTRQLGFQYLWIDSICII</sequence>
<dbReference type="PANTHER" id="PTHR33112">
    <property type="entry name" value="DOMAIN PROTEIN, PUTATIVE-RELATED"/>
    <property type="match status" value="1"/>
</dbReference>
<comment type="caution">
    <text evidence="2">The sequence shown here is derived from an EMBL/GenBank/DDBJ whole genome shotgun (WGS) entry which is preliminary data.</text>
</comment>
<evidence type="ECO:0000313" key="2">
    <source>
        <dbReference type="EMBL" id="KAF4632927.1"/>
    </source>
</evidence>
<organism evidence="2 3">
    <name type="scientific">Cudoniella acicularis</name>
    <dbReference type="NCBI Taxonomy" id="354080"/>
    <lineage>
        <taxon>Eukaryota</taxon>
        <taxon>Fungi</taxon>
        <taxon>Dikarya</taxon>
        <taxon>Ascomycota</taxon>
        <taxon>Pezizomycotina</taxon>
        <taxon>Leotiomycetes</taxon>
        <taxon>Helotiales</taxon>
        <taxon>Tricladiaceae</taxon>
        <taxon>Cudoniella</taxon>
    </lineage>
</organism>
<protein>
    <recommendedName>
        <fullName evidence="1">Heterokaryon incompatibility domain-containing protein</fullName>
    </recommendedName>
</protein>
<evidence type="ECO:0000313" key="3">
    <source>
        <dbReference type="Proteomes" id="UP000566819"/>
    </source>
</evidence>
<keyword evidence="3" id="KW-1185">Reference proteome</keyword>
<dbReference type="AlphaFoldDB" id="A0A8H4RMX6"/>